<evidence type="ECO:0000313" key="1">
    <source>
        <dbReference type="EMBL" id="CAG8979883.1"/>
    </source>
</evidence>
<dbReference type="OrthoDB" id="2129688at2759"/>
<organism evidence="1 2">
    <name type="scientific">Hymenoscyphus albidus</name>
    <dbReference type="NCBI Taxonomy" id="595503"/>
    <lineage>
        <taxon>Eukaryota</taxon>
        <taxon>Fungi</taxon>
        <taxon>Dikarya</taxon>
        <taxon>Ascomycota</taxon>
        <taxon>Pezizomycotina</taxon>
        <taxon>Leotiomycetes</taxon>
        <taxon>Helotiales</taxon>
        <taxon>Helotiaceae</taxon>
        <taxon>Hymenoscyphus</taxon>
    </lineage>
</organism>
<protein>
    <recommendedName>
        <fullName evidence="3">BTB domain-containing protein</fullName>
    </recommendedName>
</protein>
<dbReference type="Proteomes" id="UP000701801">
    <property type="component" value="Unassembled WGS sequence"/>
</dbReference>
<name>A0A9N9LSJ2_9HELO</name>
<sequence>MAPELPSESSEAPAKQAPIIFRLPHQTPDVRLVVFDQEYHVHSTISKLYSNYFRKFLDSPNKPGSSPSSFFKYEYVTVVDDDGIWALESAGKVQAIKPDALALLESSGKISVKSECAIFRKLMSAMYLRPYTIDSASDVIGLTRVADFYCALPIVSATLNGPLMSSEYVAKGNIKNRDTTEHVHFKAPELLLAAHKLRHGILFRECLVHIVDFLDDSRRLSQDDSYKGYRLLAQNDVLYRIVLEHHSLKCQKIMKVNLEQIKLAQDDDDTVSFVPSAETHAIITHRPDMNARYFRAVRQELAEEKRGGPEEPLMEALDDLLKSDLVLDKTGRRPGEDGVYQHCFHACDADKVVLPWNEEEIDW</sequence>
<keyword evidence="2" id="KW-1185">Reference proteome</keyword>
<gene>
    <name evidence="1" type="ORF">HYALB_00002657</name>
</gene>
<reference evidence="1" key="1">
    <citation type="submission" date="2021-07" db="EMBL/GenBank/DDBJ databases">
        <authorList>
            <person name="Durling M."/>
        </authorList>
    </citation>
    <scope>NUCLEOTIDE SEQUENCE</scope>
</reference>
<evidence type="ECO:0000313" key="2">
    <source>
        <dbReference type="Proteomes" id="UP000701801"/>
    </source>
</evidence>
<proteinExistence type="predicted"/>
<accession>A0A9N9LSJ2</accession>
<dbReference type="AlphaFoldDB" id="A0A9N9LSJ2"/>
<comment type="caution">
    <text evidence="1">The sequence shown here is derived from an EMBL/GenBank/DDBJ whole genome shotgun (WGS) entry which is preliminary data.</text>
</comment>
<dbReference type="InterPro" id="IPR011333">
    <property type="entry name" value="SKP1/BTB/POZ_sf"/>
</dbReference>
<evidence type="ECO:0008006" key="3">
    <source>
        <dbReference type="Google" id="ProtNLM"/>
    </source>
</evidence>
<dbReference type="Gene3D" id="3.30.710.10">
    <property type="entry name" value="Potassium Channel Kv1.1, Chain A"/>
    <property type="match status" value="1"/>
</dbReference>
<dbReference type="EMBL" id="CAJVRM010000340">
    <property type="protein sequence ID" value="CAG8979883.1"/>
    <property type="molecule type" value="Genomic_DNA"/>
</dbReference>